<dbReference type="Proteomes" id="UP000193218">
    <property type="component" value="Unassembled WGS sequence"/>
</dbReference>
<proteinExistence type="predicted"/>
<comment type="caution">
    <text evidence="4">The sequence shown here is derived from an EMBL/GenBank/DDBJ whole genome shotgun (WGS) entry which is preliminary data.</text>
</comment>
<gene>
    <name evidence="4" type="ORF">BD324DRAFT_630462</name>
</gene>
<evidence type="ECO:0000256" key="1">
    <source>
        <dbReference type="ARBA" id="ARBA00022793"/>
    </source>
</evidence>
<accession>A0A1Y1UF89</accession>
<dbReference type="Pfam" id="PF02666">
    <property type="entry name" value="PS_Dcarbxylase"/>
    <property type="match status" value="1"/>
</dbReference>
<keyword evidence="2" id="KW-0456">Lyase</keyword>
<dbReference type="RefSeq" id="XP_021870303.1">
    <property type="nucleotide sequence ID" value="XM_022016334.1"/>
</dbReference>
<dbReference type="GO" id="GO:0004609">
    <property type="term" value="F:phosphatidylserine decarboxylase activity"/>
    <property type="evidence" value="ECO:0007669"/>
    <property type="project" value="InterPro"/>
</dbReference>
<dbReference type="GO" id="GO:0008654">
    <property type="term" value="P:phospholipid biosynthetic process"/>
    <property type="evidence" value="ECO:0007669"/>
    <property type="project" value="InterPro"/>
</dbReference>
<keyword evidence="5" id="KW-1185">Reference proteome</keyword>
<dbReference type="EMBL" id="NBSH01000009">
    <property type="protein sequence ID" value="ORX36174.1"/>
    <property type="molecule type" value="Genomic_DNA"/>
</dbReference>
<reference evidence="4 5" key="1">
    <citation type="submission" date="2017-03" db="EMBL/GenBank/DDBJ databases">
        <title>Widespread Adenine N6-methylation of Active Genes in Fungi.</title>
        <authorList>
            <consortium name="DOE Joint Genome Institute"/>
            <person name="Mondo S.J."/>
            <person name="Dannebaum R.O."/>
            <person name="Kuo R.C."/>
            <person name="Louie K.B."/>
            <person name="Bewick A.J."/>
            <person name="Labutti K."/>
            <person name="Haridas S."/>
            <person name="Kuo A."/>
            <person name="Salamov A."/>
            <person name="Ahrendt S.R."/>
            <person name="Lau R."/>
            <person name="Bowen B.P."/>
            <person name="Lipzen A."/>
            <person name="Sullivan W."/>
            <person name="Andreopoulos W.B."/>
            <person name="Clum A."/>
            <person name="Lindquist E."/>
            <person name="Daum C."/>
            <person name="Northen T.R."/>
            <person name="Ramamoorthy G."/>
            <person name="Schmitz R.J."/>
            <person name="Gryganskyi A."/>
            <person name="Culley D."/>
            <person name="Magnuson J."/>
            <person name="James T.Y."/>
            <person name="O'Malley M.A."/>
            <person name="Stajich J.E."/>
            <person name="Spatafora J.W."/>
            <person name="Visel A."/>
            <person name="Grigoriev I.V."/>
        </authorList>
    </citation>
    <scope>NUCLEOTIDE SEQUENCE [LARGE SCALE GENOMIC DNA]</scope>
    <source>
        <strain evidence="4 5">NRRL Y-17943</strain>
    </source>
</reference>
<dbReference type="InterPro" id="IPR003817">
    <property type="entry name" value="PS_Dcarbxylase"/>
</dbReference>
<dbReference type="GeneID" id="33558143"/>
<feature type="compositionally biased region" description="Basic and acidic residues" evidence="3">
    <location>
        <begin position="18"/>
        <end position="37"/>
    </location>
</feature>
<dbReference type="AlphaFoldDB" id="A0A1Y1UF89"/>
<organism evidence="4 5">
    <name type="scientific">Kockovaella imperatae</name>
    <dbReference type="NCBI Taxonomy" id="4999"/>
    <lineage>
        <taxon>Eukaryota</taxon>
        <taxon>Fungi</taxon>
        <taxon>Dikarya</taxon>
        <taxon>Basidiomycota</taxon>
        <taxon>Agaricomycotina</taxon>
        <taxon>Tremellomycetes</taxon>
        <taxon>Tremellales</taxon>
        <taxon>Cuniculitremaceae</taxon>
        <taxon>Kockovaella</taxon>
    </lineage>
</organism>
<protein>
    <submittedName>
        <fullName evidence="4">Phosphatidylserine decarboxylase-domain-containing protein</fullName>
    </submittedName>
</protein>
<keyword evidence="1" id="KW-0210">Decarboxylase</keyword>
<evidence type="ECO:0000313" key="4">
    <source>
        <dbReference type="EMBL" id="ORX36174.1"/>
    </source>
</evidence>
<feature type="region of interest" description="Disordered" evidence="3">
    <location>
        <begin position="1"/>
        <end position="42"/>
    </location>
</feature>
<dbReference type="InParanoid" id="A0A1Y1UF89"/>
<sequence>MSNNPGATEQLPDEMGEPLEKSLDHLVEHSRPWHDVGENDELAPSEKRQDLIHAHGGESKSWIKKLWPSSETVDHLFKYEHMGNYVIDRQNGRKIFESMPLYVRVGMHLLFVSGATYMSYPSIESMLESKSQRQGELYDETGPGVKEHIQSFIDTYKLPLNELLIQDLDKYPTFNSFFSRRLAPSARPITSPEDTSIVCVPSDCRLTVFQTVDQAKQFWIKGKQFTLKTLLCGDNGEEDEGLQAVWGDEKSAVAVCRLAPQDYHRFHSPVEGTLVSLKDIKGTLYTVNPQAVNEDLNVFTLNKRAVMLIHANLGPGREQVPVVLVAVGAMLVGSIGWSKKPGDKIAKGEDMGWFQYGGSTVICVFPSATGITFDEDLVTHSKASMETLVRVGMEMGKVAPA</sequence>
<evidence type="ECO:0000313" key="5">
    <source>
        <dbReference type="Proteomes" id="UP000193218"/>
    </source>
</evidence>
<dbReference type="PANTHER" id="PTHR10067:SF17">
    <property type="entry name" value="PHOSPHATIDYLSERINE DECARBOXYLASE PROENZYME 2"/>
    <property type="match status" value="1"/>
</dbReference>
<evidence type="ECO:0000256" key="2">
    <source>
        <dbReference type="ARBA" id="ARBA00023239"/>
    </source>
</evidence>
<evidence type="ECO:0000256" key="3">
    <source>
        <dbReference type="SAM" id="MobiDB-lite"/>
    </source>
</evidence>
<name>A0A1Y1UF89_9TREE</name>
<dbReference type="OrthoDB" id="5973539at2759"/>
<dbReference type="PANTHER" id="PTHR10067">
    <property type="entry name" value="PHOSPHATIDYLSERINE DECARBOXYLASE"/>
    <property type="match status" value="1"/>
</dbReference>
<dbReference type="STRING" id="4999.A0A1Y1UF89"/>